<dbReference type="GO" id="GO:0008410">
    <property type="term" value="F:CoA-transferase activity"/>
    <property type="evidence" value="ECO:0007669"/>
    <property type="project" value="TreeGrafter"/>
</dbReference>
<dbReference type="KEGG" id="nnv:QNH39_15015"/>
<dbReference type="Proteomes" id="UP001178288">
    <property type="component" value="Chromosome"/>
</dbReference>
<evidence type="ECO:0000256" key="1">
    <source>
        <dbReference type="ARBA" id="ARBA00022679"/>
    </source>
</evidence>
<dbReference type="SUPFAM" id="SSF89796">
    <property type="entry name" value="CoA-transferase family III (CaiB/BaiF)"/>
    <property type="match status" value="1"/>
</dbReference>
<dbReference type="InterPro" id="IPR003673">
    <property type="entry name" value="CoA-Trfase_fam_III"/>
</dbReference>
<protein>
    <submittedName>
        <fullName evidence="2">CaiB/BaiF CoA-transferase family protein</fullName>
    </submittedName>
</protein>
<organism evidence="2 3">
    <name type="scientific">Neobacillus novalis</name>
    <dbReference type="NCBI Taxonomy" id="220687"/>
    <lineage>
        <taxon>Bacteria</taxon>
        <taxon>Bacillati</taxon>
        <taxon>Bacillota</taxon>
        <taxon>Bacilli</taxon>
        <taxon>Bacillales</taxon>
        <taxon>Bacillaceae</taxon>
        <taxon>Neobacillus</taxon>
    </lineage>
</organism>
<gene>
    <name evidence="2" type="ORF">QNH39_15015</name>
</gene>
<keyword evidence="3" id="KW-1185">Reference proteome</keyword>
<accession>A0AA95MKJ5</accession>
<dbReference type="AlphaFoldDB" id="A0AA95MKJ5"/>
<keyword evidence="1" id="KW-0808">Transferase</keyword>
<dbReference type="InterPro" id="IPR050483">
    <property type="entry name" value="CoA-transferase_III_domain"/>
</dbReference>
<sequence length="387" mass="43205">MTKPLNGVRILDLSRLLPGGYATLILSDLGAEVIKIESIDGDPSRDIPPFVGTESHHHLTINRNKKSVALNLKTDEGRQIFYELAASSHCILENFRPGVANKLGISFETIKKLNNKIVYCSLSGFGQDSPYKDLPAFDLNFTSLSGILGMSQQNKHGNPSIQGLLLGDTSASLWTVISIFAGLKEVENTGEATYIDLAMQDGLLSLLTIIAGRYFADGKTSSDFTGKSAAWNVYKTKDDQYVSLAAYDKYFWKGFCDLVNREDLIPFDFHNIEQRDEIISIIQSIFIQKTRSEWEKLFFNANIPFTPVKGIEELEDDPHIKKKNIIQSYRTSGNQEFKYITTPIYTSTNNQRSAPILGENSRELLLSLGYSESKVTHLLETGIIKGI</sequence>
<dbReference type="RefSeq" id="WP_066088032.1">
    <property type="nucleotide sequence ID" value="NZ_CP126114.1"/>
</dbReference>
<evidence type="ECO:0000313" key="3">
    <source>
        <dbReference type="Proteomes" id="UP001178288"/>
    </source>
</evidence>
<dbReference type="InterPro" id="IPR023606">
    <property type="entry name" value="CoA-Trfase_III_dom_1_sf"/>
</dbReference>
<dbReference type="EMBL" id="CP126114">
    <property type="protein sequence ID" value="WHY83994.1"/>
    <property type="molecule type" value="Genomic_DNA"/>
</dbReference>
<dbReference type="PANTHER" id="PTHR48207:SF3">
    <property type="entry name" value="SUCCINATE--HYDROXYMETHYLGLUTARATE COA-TRANSFERASE"/>
    <property type="match status" value="1"/>
</dbReference>
<evidence type="ECO:0000313" key="2">
    <source>
        <dbReference type="EMBL" id="WHY83994.1"/>
    </source>
</evidence>
<dbReference type="Gene3D" id="3.40.50.10540">
    <property type="entry name" value="Crotonobetainyl-coa:carnitine coa-transferase, domain 1"/>
    <property type="match status" value="1"/>
</dbReference>
<dbReference type="InterPro" id="IPR044855">
    <property type="entry name" value="CoA-Trfase_III_dom3_sf"/>
</dbReference>
<dbReference type="Gene3D" id="3.30.1540.10">
    <property type="entry name" value="formyl-coa transferase, domain 3"/>
    <property type="match status" value="1"/>
</dbReference>
<proteinExistence type="predicted"/>
<dbReference type="Pfam" id="PF02515">
    <property type="entry name" value="CoA_transf_3"/>
    <property type="match status" value="1"/>
</dbReference>
<dbReference type="PANTHER" id="PTHR48207">
    <property type="entry name" value="SUCCINATE--HYDROXYMETHYLGLUTARATE COA-TRANSFERASE"/>
    <property type="match status" value="1"/>
</dbReference>
<name>A0AA95MKJ5_9BACI</name>
<reference evidence="2" key="1">
    <citation type="submission" date="2023-05" db="EMBL/GenBank/DDBJ databases">
        <title>Comparative genomics of Bacillaceae isolates and their secondary metabolite potential.</title>
        <authorList>
            <person name="Song L."/>
            <person name="Nielsen L.J."/>
            <person name="Mohite O."/>
            <person name="Xu X."/>
            <person name="Weber T."/>
            <person name="Kovacs A.T."/>
        </authorList>
    </citation>
    <scope>NUCLEOTIDE SEQUENCE</scope>
    <source>
        <strain evidence="2">XLM17</strain>
    </source>
</reference>